<reference evidence="1 2" key="1">
    <citation type="submission" date="2016-03" db="EMBL/GenBank/DDBJ databases">
        <title>Trachymyrmex septentrionalis WGS genome.</title>
        <authorList>
            <person name="Nygaard S."/>
            <person name="Hu H."/>
            <person name="Boomsma J."/>
            <person name="Zhang G."/>
        </authorList>
    </citation>
    <scope>NUCLEOTIDE SEQUENCE [LARGE SCALE GENOMIC DNA]</scope>
    <source>
        <strain evidence="1">Tsep2-gDNA-1</strain>
        <tissue evidence="1">Whole body</tissue>
    </source>
</reference>
<dbReference type="Proteomes" id="UP000078541">
    <property type="component" value="Unassembled WGS sequence"/>
</dbReference>
<gene>
    <name evidence="1" type="ORF">ALC56_09508</name>
</gene>
<dbReference type="AlphaFoldDB" id="A0A151JUM6"/>
<organism evidence="1 2">
    <name type="scientific">Trachymyrmex septentrionalis</name>
    <dbReference type="NCBI Taxonomy" id="34720"/>
    <lineage>
        <taxon>Eukaryota</taxon>
        <taxon>Metazoa</taxon>
        <taxon>Ecdysozoa</taxon>
        <taxon>Arthropoda</taxon>
        <taxon>Hexapoda</taxon>
        <taxon>Insecta</taxon>
        <taxon>Pterygota</taxon>
        <taxon>Neoptera</taxon>
        <taxon>Endopterygota</taxon>
        <taxon>Hymenoptera</taxon>
        <taxon>Apocrita</taxon>
        <taxon>Aculeata</taxon>
        <taxon>Formicoidea</taxon>
        <taxon>Formicidae</taxon>
        <taxon>Myrmicinae</taxon>
        <taxon>Trachymyrmex</taxon>
    </lineage>
</organism>
<accession>A0A151JUM6</accession>
<evidence type="ECO:0000313" key="2">
    <source>
        <dbReference type="Proteomes" id="UP000078541"/>
    </source>
</evidence>
<name>A0A151JUM6_9HYME</name>
<proteinExistence type="predicted"/>
<protein>
    <submittedName>
        <fullName evidence="1">Uncharacterized protein</fullName>
    </submittedName>
</protein>
<keyword evidence="2" id="KW-1185">Reference proteome</keyword>
<evidence type="ECO:0000313" key="1">
    <source>
        <dbReference type="EMBL" id="KYN36133.1"/>
    </source>
</evidence>
<sequence>MLEFDRNKGESSVKKRQIQASNQTFLSNTSCNCVVCKNKNGLINKLNDNFACILTELLISAMVYIQDRKHNFIKCRALLDICALRILLPNLLRGA</sequence>
<dbReference type="EMBL" id="KQ981754">
    <property type="protein sequence ID" value="KYN36133.1"/>
    <property type="molecule type" value="Genomic_DNA"/>
</dbReference>